<feature type="signal peptide" evidence="2">
    <location>
        <begin position="1"/>
        <end position="19"/>
    </location>
</feature>
<feature type="region of interest" description="Disordered" evidence="1">
    <location>
        <begin position="21"/>
        <end position="45"/>
    </location>
</feature>
<accession>A0A521CSN3</accession>
<dbReference type="Proteomes" id="UP000320300">
    <property type="component" value="Unassembled WGS sequence"/>
</dbReference>
<dbReference type="EMBL" id="FXTN01000004">
    <property type="protein sequence ID" value="SMO62487.1"/>
    <property type="molecule type" value="Genomic_DNA"/>
</dbReference>
<evidence type="ECO:0000313" key="3">
    <source>
        <dbReference type="EMBL" id="SMO62487.1"/>
    </source>
</evidence>
<keyword evidence="4" id="KW-1185">Reference proteome</keyword>
<feature type="chain" id="PRO_5021757651" evidence="2">
    <location>
        <begin position="20"/>
        <end position="45"/>
    </location>
</feature>
<dbReference type="RefSeq" id="WP_185960433.1">
    <property type="nucleotide sequence ID" value="NZ_CBCSJO010000001.1"/>
</dbReference>
<feature type="compositionally biased region" description="Basic residues" evidence="1">
    <location>
        <begin position="25"/>
        <end position="45"/>
    </location>
</feature>
<evidence type="ECO:0000256" key="1">
    <source>
        <dbReference type="SAM" id="MobiDB-lite"/>
    </source>
</evidence>
<reference evidence="3 4" key="1">
    <citation type="submission" date="2017-05" db="EMBL/GenBank/DDBJ databases">
        <authorList>
            <person name="Varghese N."/>
            <person name="Submissions S."/>
        </authorList>
    </citation>
    <scope>NUCLEOTIDE SEQUENCE [LARGE SCALE GENOMIC DNA]</scope>
    <source>
        <strain evidence="3 4">DSM 19036</strain>
    </source>
</reference>
<dbReference type="AlphaFoldDB" id="A0A521CSN3"/>
<keyword evidence="2" id="KW-0732">Signal</keyword>
<evidence type="ECO:0000313" key="4">
    <source>
        <dbReference type="Proteomes" id="UP000320300"/>
    </source>
</evidence>
<organism evidence="3 4">
    <name type="scientific">Pedobacter westerhofensis</name>
    <dbReference type="NCBI Taxonomy" id="425512"/>
    <lineage>
        <taxon>Bacteria</taxon>
        <taxon>Pseudomonadati</taxon>
        <taxon>Bacteroidota</taxon>
        <taxon>Sphingobacteriia</taxon>
        <taxon>Sphingobacteriales</taxon>
        <taxon>Sphingobacteriaceae</taxon>
        <taxon>Pedobacter</taxon>
    </lineage>
</organism>
<protein>
    <submittedName>
        <fullName evidence="3">Uncharacterized protein</fullName>
    </submittedName>
</protein>
<name>A0A521CSN3_9SPHI</name>
<gene>
    <name evidence="3" type="ORF">SAMN06265348_104171</name>
</gene>
<sequence length="45" mass="5480">MKHIKILVFILLTTFAFQAADAQPHHRKKHRKKRHHVVVNHRPHR</sequence>
<evidence type="ECO:0000256" key="2">
    <source>
        <dbReference type="SAM" id="SignalP"/>
    </source>
</evidence>
<proteinExistence type="predicted"/>